<name>A0A6J5L9M4_9CAUD</name>
<gene>
    <name evidence="1" type="ORF">UFOVP116_40</name>
</gene>
<reference evidence="1" key="1">
    <citation type="submission" date="2020-04" db="EMBL/GenBank/DDBJ databases">
        <authorList>
            <person name="Chiriac C."/>
            <person name="Salcher M."/>
            <person name="Ghai R."/>
            <person name="Kavagutti S V."/>
        </authorList>
    </citation>
    <scope>NUCLEOTIDE SEQUENCE</scope>
</reference>
<sequence>MRIYEILNSTRKIIKAINRAYIECVLDPDRFDDLHAVVYAHDSTNDPDLRRELDRVKTILAAKIQEILTADYPK</sequence>
<protein>
    <submittedName>
        <fullName evidence="1">Uncharacterized protein</fullName>
    </submittedName>
</protein>
<dbReference type="EMBL" id="LR796237">
    <property type="protein sequence ID" value="CAB4129560.1"/>
    <property type="molecule type" value="Genomic_DNA"/>
</dbReference>
<organism evidence="1">
    <name type="scientific">uncultured Caudovirales phage</name>
    <dbReference type="NCBI Taxonomy" id="2100421"/>
    <lineage>
        <taxon>Viruses</taxon>
        <taxon>Duplodnaviria</taxon>
        <taxon>Heunggongvirae</taxon>
        <taxon>Uroviricota</taxon>
        <taxon>Caudoviricetes</taxon>
        <taxon>Peduoviridae</taxon>
        <taxon>Maltschvirus</taxon>
        <taxon>Maltschvirus maltsch</taxon>
    </lineage>
</organism>
<proteinExistence type="predicted"/>
<accession>A0A6J5L9M4</accession>
<evidence type="ECO:0000313" key="1">
    <source>
        <dbReference type="EMBL" id="CAB4129560.1"/>
    </source>
</evidence>